<comment type="caution">
    <text evidence="2">The sequence shown here is derived from an EMBL/GenBank/DDBJ whole genome shotgun (WGS) entry which is preliminary data.</text>
</comment>
<dbReference type="AlphaFoldDB" id="A0A5E4LSK1"/>
<dbReference type="InterPro" id="IPR001041">
    <property type="entry name" value="2Fe-2S_ferredoxin-type"/>
</dbReference>
<dbReference type="PROSITE" id="PS00197">
    <property type="entry name" value="2FE2S_FER_1"/>
    <property type="match status" value="1"/>
</dbReference>
<dbReference type="Pfam" id="PF00111">
    <property type="entry name" value="Fer2"/>
    <property type="match status" value="1"/>
</dbReference>
<protein>
    <submittedName>
        <fullName evidence="2">2Fe-2S iron-sulfur cluster binding domain protein</fullName>
    </submittedName>
</protein>
<dbReference type="EMBL" id="CABMJJ010000011">
    <property type="protein sequence ID" value="VVC04900.1"/>
    <property type="molecule type" value="Genomic_DNA"/>
</dbReference>
<sequence length="90" mass="9577">MAKVTVKNDNQTVEVPDGSLLAELDGKTSILFACKSGSCGSCKCKVLEGKENLEPPNDVEQSGLATFGTDPEDRLLCVAKIKKGSVKVEY</sequence>
<dbReference type="PROSITE" id="PS51085">
    <property type="entry name" value="2FE2S_FER_2"/>
    <property type="match status" value="1"/>
</dbReference>
<proteinExistence type="predicted"/>
<dbReference type="InterPro" id="IPR036010">
    <property type="entry name" value="2Fe-2S_ferredoxin-like_sf"/>
</dbReference>
<dbReference type="InterPro" id="IPR012675">
    <property type="entry name" value="Beta-grasp_dom_sf"/>
</dbReference>
<organism evidence="2 3">
    <name type="scientific">Candidatus Bilamarchaeum dharawalense</name>
    <dbReference type="NCBI Taxonomy" id="2885759"/>
    <lineage>
        <taxon>Archaea</taxon>
        <taxon>Candidatus Micrarchaeota</taxon>
        <taxon>Candidatus Micrarchaeia</taxon>
        <taxon>Candidatus Anstonellales</taxon>
        <taxon>Candidatus Bilamarchaeaceae</taxon>
        <taxon>Candidatus Bilamarchaeum</taxon>
    </lineage>
</organism>
<dbReference type="Gene3D" id="3.10.20.30">
    <property type="match status" value="1"/>
</dbReference>
<gene>
    <name evidence="2" type="ORF">LFW2832_01183</name>
</gene>
<feature type="domain" description="2Fe-2S ferredoxin-type" evidence="1">
    <location>
        <begin position="2"/>
        <end position="90"/>
    </location>
</feature>
<dbReference type="SUPFAM" id="SSF54292">
    <property type="entry name" value="2Fe-2S ferredoxin-like"/>
    <property type="match status" value="1"/>
</dbReference>
<dbReference type="GO" id="GO:0051537">
    <property type="term" value="F:2 iron, 2 sulfur cluster binding"/>
    <property type="evidence" value="ECO:0007669"/>
    <property type="project" value="InterPro"/>
</dbReference>
<evidence type="ECO:0000313" key="2">
    <source>
        <dbReference type="EMBL" id="VVC04900.1"/>
    </source>
</evidence>
<reference evidence="2 3" key="1">
    <citation type="submission" date="2019-08" db="EMBL/GenBank/DDBJ databases">
        <authorList>
            <person name="Vazquez-Campos X."/>
        </authorList>
    </citation>
    <scope>NUCLEOTIDE SEQUENCE [LARGE SCALE GENOMIC DNA]</scope>
    <source>
        <strain evidence="2">LFW-283_2</strain>
    </source>
</reference>
<dbReference type="Proteomes" id="UP000789941">
    <property type="component" value="Unassembled WGS sequence"/>
</dbReference>
<accession>A0A5E4LSK1</accession>
<name>A0A5E4LSK1_9ARCH</name>
<evidence type="ECO:0000259" key="1">
    <source>
        <dbReference type="PROSITE" id="PS51085"/>
    </source>
</evidence>
<evidence type="ECO:0000313" key="3">
    <source>
        <dbReference type="Proteomes" id="UP000789941"/>
    </source>
</evidence>
<dbReference type="InterPro" id="IPR006058">
    <property type="entry name" value="2Fe2S_fd_BS"/>
</dbReference>
<dbReference type="CDD" id="cd00207">
    <property type="entry name" value="fer2"/>
    <property type="match status" value="1"/>
</dbReference>